<evidence type="ECO:0000256" key="12">
    <source>
        <dbReference type="ARBA" id="ARBA00022958"/>
    </source>
</evidence>
<evidence type="ECO:0000256" key="7">
    <source>
        <dbReference type="ARBA" id="ARBA00022490"/>
    </source>
</evidence>
<evidence type="ECO:0000256" key="9">
    <source>
        <dbReference type="ARBA" id="ARBA00022741"/>
    </source>
</evidence>
<feature type="binding site" evidence="16">
    <location>
        <begin position="105"/>
        <end position="108"/>
    </location>
    <ligand>
        <name>substrate</name>
    </ligand>
</feature>
<comment type="function">
    <text evidence="16">Catalyzes the phosphorylation of pantothenate (Pan), the first step in CoA biosynthesis.</text>
</comment>
<evidence type="ECO:0000256" key="16">
    <source>
        <dbReference type="HAMAP-Rule" id="MF_01274"/>
    </source>
</evidence>
<dbReference type="InterPro" id="IPR043129">
    <property type="entry name" value="ATPase_NBD"/>
</dbReference>
<sequence>MKPRIQKPWLALEIGNSRLHWGLFVDETLDYTWNTDYLPDSVIQQLGNGQPLDNFPAQIFTLPSPLPLVIASVVLSQTALWQSYPNVRVITLEDVPLKNTYPTLGIDRALALWGAGIKLGFPILVIDAGTALTFTGADSQQNLVGGAILPGLGLQFATLGEKTSQLPQLETQNFTSLPPRFALNTPEAIQSGVIYTLLAGIKDFMTAWWDLYPNSKVAIKGGDRTLLFNYLQTLYPELTARLIVEPNLIFWGIAAINEV</sequence>
<keyword evidence="12 16" id="KW-0630">Potassium</keyword>
<feature type="binding site" evidence="16">
    <location>
        <position position="185"/>
    </location>
    <ligand>
        <name>substrate</name>
    </ligand>
</feature>
<evidence type="ECO:0000256" key="2">
    <source>
        <dbReference type="ARBA" id="ARBA00001958"/>
    </source>
</evidence>
<keyword evidence="10 16" id="KW-0418">Kinase</keyword>
<comment type="cofactor">
    <cofactor evidence="2">
        <name>K(+)</name>
        <dbReference type="ChEBI" id="CHEBI:29103"/>
    </cofactor>
</comment>
<keyword evidence="9 16" id="KW-0547">Nucleotide-binding</keyword>
<dbReference type="GO" id="GO:0015937">
    <property type="term" value="P:coenzyme A biosynthetic process"/>
    <property type="evidence" value="ECO:0007669"/>
    <property type="project" value="UniProtKB-UniRule"/>
</dbReference>
<evidence type="ECO:0000256" key="11">
    <source>
        <dbReference type="ARBA" id="ARBA00022840"/>
    </source>
</evidence>
<dbReference type="GO" id="GO:0046872">
    <property type="term" value="F:metal ion binding"/>
    <property type="evidence" value="ECO:0007669"/>
    <property type="project" value="UniProtKB-KW"/>
</dbReference>
<comment type="cofactor">
    <cofactor evidence="16">
        <name>NH4(+)</name>
        <dbReference type="ChEBI" id="CHEBI:28938"/>
    </cofactor>
    <cofactor evidence="16">
        <name>K(+)</name>
        <dbReference type="ChEBI" id="CHEBI:29103"/>
    </cofactor>
    <text evidence="16">A monovalent cation. Ammonium or potassium.</text>
</comment>
<protein>
    <recommendedName>
        <fullName evidence="15 16">Type III pantothenate kinase</fullName>
        <ecNumber evidence="6 16">2.7.1.33</ecNumber>
    </recommendedName>
    <alternativeName>
        <fullName evidence="16">PanK-III</fullName>
    </alternativeName>
    <alternativeName>
        <fullName evidence="16">Pantothenic acid kinase</fullName>
    </alternativeName>
</protein>
<organism evidence="17 18">
    <name type="scientific">Anabaenopsis circularis NIES-21</name>
    <dbReference type="NCBI Taxonomy" id="1085406"/>
    <lineage>
        <taxon>Bacteria</taxon>
        <taxon>Bacillati</taxon>
        <taxon>Cyanobacteriota</taxon>
        <taxon>Cyanophyceae</taxon>
        <taxon>Nostocales</taxon>
        <taxon>Nodulariaceae</taxon>
        <taxon>Anabaenopsis</taxon>
    </lineage>
</organism>
<dbReference type="GO" id="GO:0004594">
    <property type="term" value="F:pantothenate kinase activity"/>
    <property type="evidence" value="ECO:0007669"/>
    <property type="project" value="UniProtKB-UniRule"/>
</dbReference>
<feature type="binding site" evidence="16">
    <location>
        <position position="130"/>
    </location>
    <ligand>
        <name>ATP</name>
        <dbReference type="ChEBI" id="CHEBI:30616"/>
    </ligand>
</feature>
<proteinExistence type="inferred from homology"/>
<accession>A0A1Z4GGI0</accession>
<dbReference type="UniPathway" id="UPA00241">
    <property type="reaction ID" value="UER00352"/>
</dbReference>
<evidence type="ECO:0000256" key="14">
    <source>
        <dbReference type="ARBA" id="ARBA00038036"/>
    </source>
</evidence>
<dbReference type="EC" id="2.7.1.33" evidence="6 16"/>
<keyword evidence="8 16" id="KW-0808">Transferase</keyword>
<evidence type="ECO:0000256" key="4">
    <source>
        <dbReference type="ARBA" id="ARBA00005225"/>
    </source>
</evidence>
<evidence type="ECO:0000256" key="15">
    <source>
        <dbReference type="ARBA" id="ARBA00040883"/>
    </source>
</evidence>
<evidence type="ECO:0000256" key="10">
    <source>
        <dbReference type="ARBA" id="ARBA00022777"/>
    </source>
</evidence>
<keyword evidence="18" id="KW-1185">Reference proteome</keyword>
<keyword evidence="13 16" id="KW-0173">Coenzyme A biosynthesis</keyword>
<comment type="similarity">
    <text evidence="14 16">Belongs to the type III pantothenate kinase family.</text>
</comment>
<dbReference type="GO" id="GO:0005524">
    <property type="term" value="F:ATP binding"/>
    <property type="evidence" value="ECO:0007669"/>
    <property type="project" value="UniProtKB-UniRule"/>
</dbReference>
<evidence type="ECO:0000256" key="13">
    <source>
        <dbReference type="ARBA" id="ARBA00022993"/>
    </source>
</evidence>
<dbReference type="CDD" id="cd24015">
    <property type="entry name" value="ASKHA_NBD_PanK-III"/>
    <property type="match status" value="1"/>
</dbReference>
<keyword evidence="16" id="KW-0479">Metal-binding</keyword>
<feature type="binding site" evidence="16">
    <location>
        <begin position="13"/>
        <end position="20"/>
    </location>
    <ligand>
        <name>ATP</name>
        <dbReference type="ChEBI" id="CHEBI:30616"/>
    </ligand>
</feature>
<evidence type="ECO:0000313" key="17">
    <source>
        <dbReference type="EMBL" id="BAY16620.1"/>
    </source>
</evidence>
<feature type="binding site" evidence="16">
    <location>
        <position position="127"/>
    </location>
    <ligand>
        <name>K(+)</name>
        <dbReference type="ChEBI" id="CHEBI:29103"/>
    </ligand>
</feature>
<dbReference type="GO" id="GO:0005737">
    <property type="term" value="C:cytoplasm"/>
    <property type="evidence" value="ECO:0007669"/>
    <property type="project" value="UniProtKB-SubCell"/>
</dbReference>
<evidence type="ECO:0000256" key="5">
    <source>
        <dbReference type="ARBA" id="ARBA00011738"/>
    </source>
</evidence>
<dbReference type="PANTHER" id="PTHR34265:SF1">
    <property type="entry name" value="TYPE III PANTOTHENATE KINASE"/>
    <property type="match status" value="1"/>
</dbReference>
<feature type="binding site" evidence="16">
    <location>
        <position position="101"/>
    </location>
    <ligand>
        <name>substrate</name>
    </ligand>
</feature>
<evidence type="ECO:0000256" key="1">
    <source>
        <dbReference type="ARBA" id="ARBA00001206"/>
    </source>
</evidence>
<dbReference type="AlphaFoldDB" id="A0A1Z4GGI0"/>
<comment type="subcellular location">
    <subcellularLocation>
        <location evidence="3 16">Cytoplasm</location>
    </subcellularLocation>
</comment>
<comment type="catalytic activity">
    <reaction evidence="1 16">
        <text>(R)-pantothenate + ATP = (R)-4'-phosphopantothenate + ADP + H(+)</text>
        <dbReference type="Rhea" id="RHEA:16373"/>
        <dbReference type="ChEBI" id="CHEBI:10986"/>
        <dbReference type="ChEBI" id="CHEBI:15378"/>
        <dbReference type="ChEBI" id="CHEBI:29032"/>
        <dbReference type="ChEBI" id="CHEBI:30616"/>
        <dbReference type="ChEBI" id="CHEBI:456216"/>
        <dbReference type="EC" id="2.7.1.33"/>
    </reaction>
</comment>
<dbReference type="PANTHER" id="PTHR34265">
    <property type="entry name" value="TYPE III PANTOTHENATE KINASE"/>
    <property type="match status" value="1"/>
</dbReference>
<reference evidence="17 18" key="1">
    <citation type="submission" date="2017-06" db="EMBL/GenBank/DDBJ databases">
        <title>Genome sequencing of cyanobaciteial culture collection at National Institute for Environmental Studies (NIES).</title>
        <authorList>
            <person name="Hirose Y."/>
            <person name="Shimura Y."/>
            <person name="Fujisawa T."/>
            <person name="Nakamura Y."/>
            <person name="Kawachi M."/>
        </authorList>
    </citation>
    <scope>NUCLEOTIDE SEQUENCE [LARGE SCALE GENOMIC DNA]</scope>
    <source>
        <strain evidence="17 18">NIES-21</strain>
    </source>
</reference>
<dbReference type="NCBIfam" id="NF009871">
    <property type="entry name" value="PRK13331.1"/>
    <property type="match status" value="1"/>
</dbReference>
<dbReference type="EMBL" id="AP018174">
    <property type="protein sequence ID" value="BAY16620.1"/>
    <property type="molecule type" value="Genomic_DNA"/>
</dbReference>
<evidence type="ECO:0000256" key="8">
    <source>
        <dbReference type="ARBA" id="ARBA00022679"/>
    </source>
</evidence>
<dbReference type="Proteomes" id="UP000218287">
    <property type="component" value="Chromosome"/>
</dbReference>
<evidence type="ECO:0000313" key="18">
    <source>
        <dbReference type="Proteomes" id="UP000218287"/>
    </source>
</evidence>
<name>A0A1Z4GGI0_9CYAN</name>
<comment type="subunit">
    <text evidence="5 16">Homodimer.</text>
</comment>
<evidence type="ECO:0000256" key="3">
    <source>
        <dbReference type="ARBA" id="ARBA00004496"/>
    </source>
</evidence>
<dbReference type="HAMAP" id="MF_01274">
    <property type="entry name" value="Pantothen_kinase_3"/>
    <property type="match status" value="1"/>
</dbReference>
<comment type="pathway">
    <text evidence="4 16">Cofactor biosynthesis; coenzyme A biosynthesis; CoA from (R)-pantothenate: step 1/5.</text>
</comment>
<dbReference type="Gene3D" id="3.30.420.40">
    <property type="match status" value="1"/>
</dbReference>
<dbReference type="NCBIfam" id="TIGR00671">
    <property type="entry name" value="baf"/>
    <property type="match status" value="1"/>
</dbReference>
<feature type="active site" description="Proton acceptor" evidence="16">
    <location>
        <position position="107"/>
    </location>
</feature>
<keyword evidence="7 16" id="KW-0963">Cytoplasm</keyword>
<dbReference type="InterPro" id="IPR004619">
    <property type="entry name" value="Type_III_PanK"/>
</dbReference>
<evidence type="ECO:0000256" key="6">
    <source>
        <dbReference type="ARBA" id="ARBA00012102"/>
    </source>
</evidence>
<gene>
    <name evidence="16" type="primary">coaX</name>
    <name evidence="17" type="ORF">NIES21_24500</name>
</gene>
<keyword evidence="11 16" id="KW-0067">ATP-binding</keyword>
<dbReference type="SUPFAM" id="SSF53067">
    <property type="entry name" value="Actin-like ATPase domain"/>
    <property type="match status" value="2"/>
</dbReference>
<dbReference type="Pfam" id="PF03309">
    <property type="entry name" value="Pan_kinase"/>
    <property type="match status" value="1"/>
</dbReference>